<reference evidence="4" key="2">
    <citation type="submission" date="2020-09" db="EMBL/GenBank/DDBJ databases">
        <authorList>
            <person name="Sun Q."/>
            <person name="Kim S."/>
        </authorList>
    </citation>
    <scope>NUCLEOTIDE SEQUENCE</scope>
    <source>
        <strain evidence="4">KCTC 42731</strain>
    </source>
</reference>
<gene>
    <name evidence="4" type="ORF">GCM10017161_10610</name>
</gene>
<dbReference type="GO" id="GO:0047580">
    <property type="term" value="F:4-hydroxyproline epimerase activity"/>
    <property type="evidence" value="ECO:0007669"/>
    <property type="project" value="TreeGrafter"/>
</dbReference>
<sequence>MFTMWLIKRKQHKTICRTDTAYCIQLIISYKYKVLKVASELFSVKIKTEKIDNYQKINTIDAHTEGEPLRIITSGYPEVIGETMLQKRRYLEQNLDHLRQFLMYEPRGHADMYGALLTAPCTDQADFGILFMHNEGYSSMCGHGIIAAVSVAIETESIALPSPKQFIGIDSPAGFIRAYAQKTNDELQVSFDNVASFVEAENLMVNIEGFGDIHYDIAFGGAYYAYVDADQIALPCTPENTQQLIELGRAIKLQVMKDYLIEHPEENDLSFLYGTIFYSSKTDDPSAHSRHVCIFADGEVDRSPTGTGVSGRAALLKVKENLENQQSVIIESIVGGKMTVSIQDSQTYHGKNAVIPRVSGRAFITGIHQFLLNKNDIFPRGFLLR</sequence>
<dbReference type="SUPFAM" id="SSF54506">
    <property type="entry name" value="Diaminopimelate epimerase-like"/>
    <property type="match status" value="1"/>
</dbReference>
<keyword evidence="5" id="KW-1185">Reference proteome</keyword>
<evidence type="ECO:0000256" key="1">
    <source>
        <dbReference type="ARBA" id="ARBA00001148"/>
    </source>
</evidence>
<dbReference type="SFLD" id="SFLDS00028">
    <property type="entry name" value="Proline_Racemase"/>
    <property type="match status" value="1"/>
</dbReference>
<reference evidence="4" key="1">
    <citation type="journal article" date="2014" name="Int. J. Syst. Evol. Microbiol.">
        <title>Complete genome sequence of Corynebacterium casei LMG S-19264T (=DSM 44701T), isolated from a smear-ripened cheese.</title>
        <authorList>
            <consortium name="US DOE Joint Genome Institute (JGI-PGF)"/>
            <person name="Walter F."/>
            <person name="Albersmeier A."/>
            <person name="Kalinowski J."/>
            <person name="Ruckert C."/>
        </authorList>
    </citation>
    <scope>NUCLEOTIDE SEQUENCE</scope>
    <source>
        <strain evidence="4">KCTC 42731</strain>
    </source>
</reference>
<dbReference type="PANTHER" id="PTHR33442:SF1">
    <property type="entry name" value="TRANS-3-HYDROXY-L-PROLINE DEHYDRATASE"/>
    <property type="match status" value="1"/>
</dbReference>
<dbReference type="Proteomes" id="UP000623842">
    <property type="component" value="Unassembled WGS sequence"/>
</dbReference>
<evidence type="ECO:0000313" key="4">
    <source>
        <dbReference type="EMBL" id="GHF84989.1"/>
    </source>
</evidence>
<dbReference type="EMBL" id="BNCK01000002">
    <property type="protein sequence ID" value="GHF84989.1"/>
    <property type="molecule type" value="Genomic_DNA"/>
</dbReference>
<accession>A0A919EJ10</accession>
<comment type="catalytic activity">
    <reaction evidence="1">
        <text>trans-3-hydroxy-L-proline = 1-pyrroline-2-carboxylate + H2O</text>
        <dbReference type="Rhea" id="RHEA:10320"/>
        <dbReference type="ChEBI" id="CHEBI:15377"/>
        <dbReference type="ChEBI" id="CHEBI:39785"/>
        <dbReference type="ChEBI" id="CHEBI:57938"/>
        <dbReference type="EC" id="4.2.1.77"/>
    </reaction>
</comment>
<organism evidence="4 5">
    <name type="scientific">Thalassotalea marina</name>
    <dbReference type="NCBI Taxonomy" id="1673741"/>
    <lineage>
        <taxon>Bacteria</taxon>
        <taxon>Pseudomonadati</taxon>
        <taxon>Pseudomonadota</taxon>
        <taxon>Gammaproteobacteria</taxon>
        <taxon>Alteromonadales</taxon>
        <taxon>Colwelliaceae</taxon>
        <taxon>Thalassotalea</taxon>
    </lineage>
</organism>
<proteinExistence type="inferred from homology"/>
<dbReference type="GO" id="GO:0050346">
    <property type="term" value="F:trans-L-3-hydroxyproline dehydratase activity"/>
    <property type="evidence" value="ECO:0007669"/>
    <property type="project" value="UniProtKB-EC"/>
</dbReference>
<dbReference type="InterPro" id="IPR008794">
    <property type="entry name" value="Pro_racemase_fam"/>
</dbReference>
<comment type="caution">
    <text evidence="4">The sequence shown here is derived from an EMBL/GenBank/DDBJ whole genome shotgun (WGS) entry which is preliminary data.</text>
</comment>
<name>A0A919EJ10_9GAMM</name>
<dbReference type="FunFam" id="3.10.310.10:FF:000003">
    <property type="entry name" value="Proline racemase"/>
    <property type="match status" value="1"/>
</dbReference>
<dbReference type="Pfam" id="PF05544">
    <property type="entry name" value="Pro_racemase"/>
    <property type="match status" value="1"/>
</dbReference>
<comment type="similarity">
    <text evidence="2">Belongs to the proline racemase family.</text>
</comment>
<evidence type="ECO:0000256" key="3">
    <source>
        <dbReference type="ARBA" id="ARBA00013105"/>
    </source>
</evidence>
<evidence type="ECO:0000313" key="5">
    <source>
        <dbReference type="Proteomes" id="UP000623842"/>
    </source>
</evidence>
<dbReference type="PANTHER" id="PTHR33442">
    <property type="entry name" value="TRANS-3-HYDROXY-L-PROLINE DEHYDRATASE"/>
    <property type="match status" value="1"/>
</dbReference>
<evidence type="ECO:0000256" key="2">
    <source>
        <dbReference type="ARBA" id="ARBA00007529"/>
    </source>
</evidence>
<dbReference type="AlphaFoldDB" id="A0A919EJ10"/>
<dbReference type="Gene3D" id="3.10.310.10">
    <property type="entry name" value="Diaminopimelate Epimerase, Chain A, domain 1"/>
    <property type="match status" value="2"/>
</dbReference>
<dbReference type="EC" id="4.2.1.77" evidence="3"/>
<protein>
    <recommendedName>
        <fullName evidence="3">trans-L-3-hydroxyproline dehydratase</fullName>
        <ecNumber evidence="3">4.2.1.77</ecNumber>
    </recommendedName>
</protein>
<dbReference type="PIRSF" id="PIRSF029792">
    <property type="entry name" value="Pro_racemase"/>
    <property type="match status" value="1"/>
</dbReference>